<dbReference type="AlphaFoldDB" id="A0A3B0PG43"/>
<dbReference type="Proteomes" id="UP000260136">
    <property type="component" value="Chromosome"/>
</dbReference>
<reference evidence="3" key="1">
    <citation type="submission" date="2018-06" db="EMBL/GenBank/DDBJ databases">
        <authorList>
            <consortium name="Pathogen Informatics"/>
        </authorList>
    </citation>
    <scope>NUCLEOTIDE SEQUENCE [LARGE SCALE GENOMIC DNA]</scope>
    <source>
        <strain evidence="3">NCTC10115</strain>
    </source>
</reference>
<accession>A0A3B0PG43</accession>
<evidence type="ECO:0000313" key="3">
    <source>
        <dbReference type="Proteomes" id="UP000260136"/>
    </source>
</evidence>
<dbReference type="Pfam" id="PF16713">
    <property type="entry name" value="EAGR_box"/>
    <property type="match status" value="1"/>
</dbReference>
<gene>
    <name evidence="2" type="ORF">NCTC10115_01102</name>
</gene>
<dbReference type="InterPro" id="IPR022466">
    <property type="entry name" value="EAGR_box"/>
</dbReference>
<evidence type="ECO:0000313" key="2">
    <source>
        <dbReference type="EMBL" id="SYV94857.1"/>
    </source>
</evidence>
<dbReference type="Gene3D" id="3.30.70.3600">
    <property type="match status" value="1"/>
</dbReference>
<dbReference type="InterPro" id="IPR038145">
    <property type="entry name" value="EAGR_sf"/>
</dbReference>
<feature type="non-terminal residue" evidence="2">
    <location>
        <position position="88"/>
    </location>
</feature>
<name>A0A3B0PG43_MYCGL</name>
<sequence>MFDQELNWIPDPTHDFKTEEEVLVEKQKQSFPKKKDVSKKTNAPKVLKTNEITPDSDLHKMLLDDPRYKKHIGNVEYGYYDNDGVWIW</sequence>
<organism evidence="2 3">
    <name type="scientific">Mycoplasmoides gallisepticum</name>
    <name type="common">Mycoplasma gallisepticum</name>
    <dbReference type="NCBI Taxonomy" id="2096"/>
    <lineage>
        <taxon>Bacteria</taxon>
        <taxon>Bacillati</taxon>
        <taxon>Mycoplasmatota</taxon>
        <taxon>Mycoplasmoidales</taxon>
        <taxon>Mycoplasmoidaceae</taxon>
        <taxon>Mycoplasmoides</taxon>
    </lineage>
</organism>
<evidence type="ECO:0000259" key="1">
    <source>
        <dbReference type="Pfam" id="PF16713"/>
    </source>
</evidence>
<dbReference type="EMBL" id="LS991952">
    <property type="protein sequence ID" value="SYV94857.1"/>
    <property type="molecule type" value="Genomic_DNA"/>
</dbReference>
<protein>
    <submittedName>
        <fullName evidence="2">EAGR box</fullName>
    </submittedName>
</protein>
<feature type="domain" description="Enriched in aromatic and glycine residues box" evidence="1">
    <location>
        <begin position="67"/>
        <end position="88"/>
    </location>
</feature>
<proteinExistence type="predicted"/>